<organism evidence="4 5">
    <name type="scientific">Halalkalibacter oceani</name>
    <dbReference type="NCBI Taxonomy" id="1653776"/>
    <lineage>
        <taxon>Bacteria</taxon>
        <taxon>Bacillati</taxon>
        <taxon>Bacillota</taxon>
        <taxon>Bacilli</taxon>
        <taxon>Bacillales</taxon>
        <taxon>Bacillaceae</taxon>
        <taxon>Halalkalibacter</taxon>
    </lineage>
</organism>
<dbReference type="PIRSF" id="PIRSF017082">
    <property type="entry name" value="YflP"/>
    <property type="match status" value="1"/>
</dbReference>
<dbReference type="Gene3D" id="3.40.190.150">
    <property type="entry name" value="Bordetella uptake gene, domain 1"/>
    <property type="match status" value="1"/>
</dbReference>
<dbReference type="Proteomes" id="UP001139179">
    <property type="component" value="Unassembled WGS sequence"/>
</dbReference>
<protein>
    <submittedName>
        <fullName evidence="4">Tripartite tricarboxylate transporter substrate binding protein</fullName>
    </submittedName>
</protein>
<dbReference type="InterPro" id="IPR005064">
    <property type="entry name" value="BUG"/>
</dbReference>
<name>A0A9X2DUA6_9BACI</name>
<proteinExistence type="inferred from homology"/>
<evidence type="ECO:0000313" key="4">
    <source>
        <dbReference type="EMBL" id="MCM3716508.1"/>
    </source>
</evidence>
<dbReference type="PROSITE" id="PS51257">
    <property type="entry name" value="PROKAR_LIPOPROTEIN"/>
    <property type="match status" value="1"/>
</dbReference>
<accession>A0A9X2DUA6</accession>
<evidence type="ECO:0000256" key="1">
    <source>
        <dbReference type="ARBA" id="ARBA00006987"/>
    </source>
</evidence>
<evidence type="ECO:0000256" key="3">
    <source>
        <dbReference type="SAM" id="SignalP"/>
    </source>
</evidence>
<dbReference type="InterPro" id="IPR042100">
    <property type="entry name" value="Bug_dom1"/>
</dbReference>
<dbReference type="SUPFAM" id="SSF53850">
    <property type="entry name" value="Periplasmic binding protein-like II"/>
    <property type="match status" value="1"/>
</dbReference>
<reference evidence="4" key="1">
    <citation type="submission" date="2022-05" db="EMBL/GenBank/DDBJ databases">
        <title>Comparative Genomics of Spacecraft Associated Microbes.</title>
        <authorList>
            <person name="Tran M.T."/>
            <person name="Wright A."/>
            <person name="Seuylemezian A."/>
            <person name="Eisen J."/>
            <person name="Coil D."/>
        </authorList>
    </citation>
    <scope>NUCLEOTIDE SEQUENCE</scope>
    <source>
        <strain evidence="4">214.1.1</strain>
    </source>
</reference>
<gene>
    <name evidence="4" type="ORF">M3202_20900</name>
</gene>
<evidence type="ECO:0000256" key="2">
    <source>
        <dbReference type="SAM" id="MobiDB-lite"/>
    </source>
</evidence>
<dbReference type="AlphaFoldDB" id="A0A9X2DUA6"/>
<keyword evidence="3" id="KW-0732">Signal</keyword>
<dbReference type="Pfam" id="PF03401">
    <property type="entry name" value="TctC"/>
    <property type="match status" value="1"/>
</dbReference>
<evidence type="ECO:0000313" key="5">
    <source>
        <dbReference type="Proteomes" id="UP001139179"/>
    </source>
</evidence>
<dbReference type="PANTHER" id="PTHR42928:SF5">
    <property type="entry name" value="BLR1237 PROTEIN"/>
    <property type="match status" value="1"/>
</dbReference>
<dbReference type="PANTHER" id="PTHR42928">
    <property type="entry name" value="TRICARBOXYLATE-BINDING PROTEIN"/>
    <property type="match status" value="1"/>
</dbReference>
<sequence length="341" mass="35588">MRNVMILLLGLALCFLAACGANESTQGNNGSGEVEGQDEAEPAQNDLDYPQKPISMIVPFSAGGGTDATARALAAASEPYLGESIGIVNTTGGGGAVGMSEGINSTPDGHTITMVTVELTTLPHLGLAQFTYEDFKPVAQINFDPNVIAVPADSPYETIEDLVKDAKDNPGAIRVSNSGTGSIWHIAAASVEQATGAEFSHVPFEGSAPAITAALGNNVEAVSASPPEILSYVESGDLRPLAVLAEERSDALPDTPTFAELGIDATIVGCPRGIMVPKDTPDEIVEFLEEAFMKGAQEAEFVEYMETNGLGLVVGNAEEFGEVLAESHNFFAELIPQMDLN</sequence>
<dbReference type="RefSeq" id="WP_251225158.1">
    <property type="nucleotide sequence ID" value="NZ_JAMBOL010000040.1"/>
</dbReference>
<comment type="caution">
    <text evidence="4">The sequence shown here is derived from an EMBL/GenBank/DDBJ whole genome shotgun (WGS) entry which is preliminary data.</text>
</comment>
<keyword evidence="5" id="KW-1185">Reference proteome</keyword>
<feature type="signal peptide" evidence="3">
    <location>
        <begin position="1"/>
        <end position="20"/>
    </location>
</feature>
<dbReference type="Gene3D" id="3.40.190.10">
    <property type="entry name" value="Periplasmic binding protein-like II"/>
    <property type="match status" value="1"/>
</dbReference>
<feature type="region of interest" description="Disordered" evidence="2">
    <location>
        <begin position="25"/>
        <end position="48"/>
    </location>
</feature>
<dbReference type="EMBL" id="JAMBOL010000040">
    <property type="protein sequence ID" value="MCM3716508.1"/>
    <property type="molecule type" value="Genomic_DNA"/>
</dbReference>
<feature type="chain" id="PRO_5040856437" evidence="3">
    <location>
        <begin position="21"/>
        <end position="341"/>
    </location>
</feature>
<dbReference type="CDD" id="cd07012">
    <property type="entry name" value="PBP2_Bug_TTT"/>
    <property type="match status" value="1"/>
</dbReference>
<comment type="similarity">
    <text evidence="1">Belongs to the UPF0065 (bug) family.</text>
</comment>